<dbReference type="GO" id="GO:0043758">
    <property type="term" value="F:acetate-CoA ligase (ADP-forming) activity"/>
    <property type="evidence" value="ECO:0007669"/>
    <property type="project" value="UniProtKB-EC"/>
</dbReference>
<keyword evidence="3 9" id="KW-0436">Ligase</keyword>
<evidence type="ECO:0000313" key="9">
    <source>
        <dbReference type="EMBL" id="QNO45828.1"/>
    </source>
</evidence>
<evidence type="ECO:0000256" key="3">
    <source>
        <dbReference type="ARBA" id="ARBA00022598"/>
    </source>
</evidence>
<evidence type="ECO:0000259" key="7">
    <source>
        <dbReference type="PROSITE" id="PS50975"/>
    </source>
</evidence>
<name>A0A7G9YCU4_9EURY</name>
<protein>
    <recommendedName>
        <fullName evidence="2">acetate--CoA ligase (ADP-forming)</fullName>
        <ecNumber evidence="2">6.2.1.13</ecNumber>
    </recommendedName>
</protein>
<dbReference type="GO" id="GO:0005524">
    <property type="term" value="F:ATP binding"/>
    <property type="evidence" value="ECO:0007669"/>
    <property type="project" value="UniProtKB-UniRule"/>
</dbReference>
<dbReference type="EMBL" id="MT630956">
    <property type="protein sequence ID" value="QNO44354.1"/>
    <property type="molecule type" value="Genomic_DNA"/>
</dbReference>
<comment type="catalytic activity">
    <reaction evidence="1">
        <text>acetate + ATP + CoA = acetyl-CoA + ADP + phosphate</text>
        <dbReference type="Rhea" id="RHEA:15081"/>
        <dbReference type="ChEBI" id="CHEBI:30089"/>
        <dbReference type="ChEBI" id="CHEBI:30616"/>
        <dbReference type="ChEBI" id="CHEBI:43474"/>
        <dbReference type="ChEBI" id="CHEBI:57287"/>
        <dbReference type="ChEBI" id="CHEBI:57288"/>
        <dbReference type="ChEBI" id="CHEBI:456216"/>
        <dbReference type="EC" id="6.2.1.13"/>
    </reaction>
</comment>
<dbReference type="PANTHER" id="PTHR43334:SF1">
    <property type="entry name" value="3-HYDROXYPROPIONATE--COA LIGASE [ADP-FORMING]"/>
    <property type="match status" value="1"/>
</dbReference>
<dbReference type="Pfam" id="PF13380">
    <property type="entry name" value="CoA_binding_2"/>
    <property type="match status" value="1"/>
</dbReference>
<dbReference type="AlphaFoldDB" id="A0A7G9YCU4"/>
<evidence type="ECO:0000256" key="5">
    <source>
        <dbReference type="ARBA" id="ARBA00022840"/>
    </source>
</evidence>
<dbReference type="FunFam" id="3.30.1490.20:FF:000020">
    <property type="entry name" value="Protein lysine acetyltransferase"/>
    <property type="match status" value="1"/>
</dbReference>
<organism evidence="9">
    <name type="scientific">Candidatus Methanogaster sp. ANME-2c ERB4</name>
    <dbReference type="NCBI Taxonomy" id="2759911"/>
    <lineage>
        <taxon>Archaea</taxon>
        <taxon>Methanobacteriati</taxon>
        <taxon>Methanobacteriota</taxon>
        <taxon>Stenosarchaea group</taxon>
        <taxon>Methanomicrobia</taxon>
        <taxon>Methanosarcinales</taxon>
        <taxon>ANME-2 cluster</taxon>
        <taxon>Candidatus Methanogasteraceae</taxon>
        <taxon>Candidatus Methanogaster</taxon>
    </lineage>
</organism>
<dbReference type="InterPro" id="IPR011761">
    <property type="entry name" value="ATP-grasp"/>
</dbReference>
<dbReference type="InterPro" id="IPR016102">
    <property type="entry name" value="Succinyl-CoA_synth-like"/>
</dbReference>
<dbReference type="Pfam" id="PF13549">
    <property type="entry name" value="ATP-grasp_5"/>
    <property type="match status" value="1"/>
</dbReference>
<dbReference type="GO" id="GO:0046872">
    <property type="term" value="F:metal ion binding"/>
    <property type="evidence" value="ECO:0007669"/>
    <property type="project" value="InterPro"/>
</dbReference>
<evidence type="ECO:0000256" key="2">
    <source>
        <dbReference type="ARBA" id="ARBA00012957"/>
    </source>
</evidence>
<dbReference type="PANTHER" id="PTHR43334">
    <property type="entry name" value="ACETATE--COA LIGASE [ADP-FORMING]"/>
    <property type="match status" value="1"/>
</dbReference>
<dbReference type="Pfam" id="PF19045">
    <property type="entry name" value="Ligase_CoA_2"/>
    <property type="match status" value="1"/>
</dbReference>
<dbReference type="SUPFAM" id="SSF52210">
    <property type="entry name" value="Succinyl-CoA synthetase domains"/>
    <property type="match status" value="2"/>
</dbReference>
<dbReference type="SUPFAM" id="SSF56059">
    <property type="entry name" value="Glutathione synthetase ATP-binding domain-like"/>
    <property type="match status" value="1"/>
</dbReference>
<evidence type="ECO:0000313" key="8">
    <source>
        <dbReference type="EMBL" id="QNO44354.1"/>
    </source>
</evidence>
<dbReference type="InterPro" id="IPR014089">
    <property type="entry name" value="AcCoA-synth-alpha"/>
</dbReference>
<dbReference type="Gene3D" id="3.40.50.261">
    <property type="entry name" value="Succinyl-CoA synthetase domains"/>
    <property type="match status" value="2"/>
</dbReference>
<proteinExistence type="predicted"/>
<evidence type="ECO:0000256" key="6">
    <source>
        <dbReference type="PROSITE-ProRule" id="PRU00409"/>
    </source>
</evidence>
<dbReference type="EC" id="6.2.1.13" evidence="2"/>
<sequence>MAFERFFSPDSVAIIGASRARGKVGRVVLDNIINGFAGKIYPINPGADEINGLTCYPDIGSSPPVDLAVIVVPAIAVPDVLEACGAKGVPNVVVISAGFKEAGEAELETRCLEIVRRYDMRMLGPNSLGFVSTYSNLNASFAGSSALQGNIGLASQSGALCTAILDWANVGGIGFSRFISLGNKADISENDVIEALVADEKTNVIVLYLEGIKYGKRFMDVASSATHKKPVIIIKSGRTRAGAKAVSSHTGTLAGSDAAYDSAFRQSGVIRAESIEEVFDYALAFSYQPIPSGDAIAIVTNAGGPGVLAADACESLGVTIATFEKRTIDALRSSLPPAAGIYNPVDVLGDATPDRYRSAIDAVIDDENVSGIIVLASPQAMTDMEQIAEIIAVTNRRSQKPILAGLMGGEMVREGAKVLSENRIPNYEFPERAARAMHAMIRYAEIAARGDASSPDLDVDEESVQEILETARRDGNMRLGLECLPILAKYGIPVVDSAIAVTRDEVMESANRIGYPAVMKVISSDISHKTDVGGVRTGIATAEEAGVIYDDMMHRISRYMPEARIDGVLIQRMLPGGREIILGMNKDPQFGAMLMFGLGGISVEVLKDVTFRIAPITEKDADDMIREIKSYPMLLGIRGSEPSDIGAIKDSLLRLSKLCTDFPEITEIDINPLLVFREGCAAVDIRITLED</sequence>
<dbReference type="SMART" id="SM00881">
    <property type="entry name" value="CoA_binding"/>
    <property type="match status" value="1"/>
</dbReference>
<keyword evidence="5 6" id="KW-0067">ATP-binding</keyword>
<reference evidence="9" key="1">
    <citation type="submission" date="2020-06" db="EMBL/GenBank/DDBJ databases">
        <title>Unique genomic features of the anaerobic methanotrophic archaea.</title>
        <authorList>
            <person name="Chadwick G.L."/>
            <person name="Skennerton C.T."/>
            <person name="Laso-Perez R."/>
            <person name="Leu A.O."/>
            <person name="Speth D.R."/>
            <person name="Yu H."/>
            <person name="Morgan-Lang C."/>
            <person name="Hatzenpichler R."/>
            <person name="Goudeau D."/>
            <person name="Malmstrom R."/>
            <person name="Brazelton W.J."/>
            <person name="Woyke T."/>
            <person name="Hallam S.J."/>
            <person name="Tyson G.W."/>
            <person name="Wegener G."/>
            <person name="Boetius A."/>
            <person name="Orphan V."/>
        </authorList>
    </citation>
    <scope>NUCLEOTIDE SEQUENCE</scope>
</reference>
<dbReference type="InterPro" id="IPR013815">
    <property type="entry name" value="ATP_grasp_subdomain_1"/>
</dbReference>
<accession>A0A7G9YCU4</accession>
<gene>
    <name evidence="8" type="ORF">GGELHCHN_00004</name>
    <name evidence="9" type="ORF">LNPJLACJ_00005</name>
</gene>
<dbReference type="NCBIfam" id="TIGR02717">
    <property type="entry name" value="AcCoA-syn-alpha"/>
    <property type="match status" value="1"/>
</dbReference>
<dbReference type="InterPro" id="IPR043938">
    <property type="entry name" value="Ligase_CoA_dom"/>
</dbReference>
<dbReference type="Gene3D" id="3.30.470.20">
    <property type="entry name" value="ATP-grasp fold, B domain"/>
    <property type="match status" value="1"/>
</dbReference>
<dbReference type="InterPro" id="IPR032875">
    <property type="entry name" value="Succ_CoA_lig_flav_dom"/>
</dbReference>
<evidence type="ECO:0000256" key="4">
    <source>
        <dbReference type="ARBA" id="ARBA00022741"/>
    </source>
</evidence>
<keyword evidence="4 6" id="KW-0547">Nucleotide-binding</keyword>
<dbReference type="EMBL" id="MT631155">
    <property type="protein sequence ID" value="QNO45828.1"/>
    <property type="molecule type" value="Genomic_DNA"/>
</dbReference>
<dbReference type="InterPro" id="IPR051538">
    <property type="entry name" value="Acyl-CoA_Synth/Transferase"/>
</dbReference>
<dbReference type="SUPFAM" id="SSF51735">
    <property type="entry name" value="NAD(P)-binding Rossmann-fold domains"/>
    <property type="match status" value="1"/>
</dbReference>
<dbReference type="InterPro" id="IPR036291">
    <property type="entry name" value="NAD(P)-bd_dom_sf"/>
</dbReference>
<dbReference type="Pfam" id="PF13607">
    <property type="entry name" value="Succ_CoA_lig"/>
    <property type="match status" value="1"/>
</dbReference>
<dbReference type="Gene3D" id="3.30.1490.20">
    <property type="entry name" value="ATP-grasp fold, A domain"/>
    <property type="match status" value="1"/>
</dbReference>
<dbReference type="PROSITE" id="PS50975">
    <property type="entry name" value="ATP_GRASP"/>
    <property type="match status" value="1"/>
</dbReference>
<evidence type="ECO:0000256" key="1">
    <source>
        <dbReference type="ARBA" id="ARBA00001619"/>
    </source>
</evidence>
<feature type="domain" description="ATP-grasp" evidence="7">
    <location>
        <begin position="484"/>
        <end position="520"/>
    </location>
</feature>
<dbReference type="InterPro" id="IPR003781">
    <property type="entry name" value="CoA-bd"/>
</dbReference>
<dbReference type="Gene3D" id="3.40.50.720">
    <property type="entry name" value="NAD(P)-binding Rossmann-like Domain"/>
    <property type="match status" value="1"/>
</dbReference>